<keyword evidence="4" id="KW-0804">Transcription</keyword>
<dbReference type="PANTHER" id="PTHR30118">
    <property type="entry name" value="HTH-TYPE TRANSCRIPTIONAL REGULATOR LEUO-RELATED"/>
    <property type="match status" value="1"/>
</dbReference>
<dbReference type="SUPFAM" id="SSF53850">
    <property type="entry name" value="Periplasmic binding protein-like II"/>
    <property type="match status" value="1"/>
</dbReference>
<dbReference type="CDD" id="cd08459">
    <property type="entry name" value="PBP2_DntR_NahR_LinR_like"/>
    <property type="match status" value="1"/>
</dbReference>
<dbReference type="GO" id="GO:0003677">
    <property type="term" value="F:DNA binding"/>
    <property type="evidence" value="ECO:0007669"/>
    <property type="project" value="UniProtKB-KW"/>
</dbReference>
<evidence type="ECO:0000313" key="7">
    <source>
        <dbReference type="Proteomes" id="UP000620596"/>
    </source>
</evidence>
<dbReference type="Gene3D" id="3.40.190.10">
    <property type="entry name" value="Periplasmic binding protein-like II"/>
    <property type="match status" value="2"/>
</dbReference>
<evidence type="ECO:0000256" key="4">
    <source>
        <dbReference type="ARBA" id="ARBA00023163"/>
    </source>
</evidence>
<keyword evidence="3" id="KW-0238">DNA-binding</keyword>
<dbReference type="Pfam" id="PF03466">
    <property type="entry name" value="LysR_substrate"/>
    <property type="match status" value="1"/>
</dbReference>
<proteinExistence type="inferred from homology"/>
<name>A0A916SU48_9BURK</name>
<dbReference type="InterPro" id="IPR050389">
    <property type="entry name" value="LysR-type_TF"/>
</dbReference>
<dbReference type="AlphaFoldDB" id="A0A916SU48"/>
<protein>
    <submittedName>
        <fullName evidence="6">Transcriptional regulator</fullName>
    </submittedName>
</protein>
<dbReference type="InterPro" id="IPR005119">
    <property type="entry name" value="LysR_subst-bd"/>
</dbReference>
<dbReference type="EMBL" id="BMIG01000021">
    <property type="protein sequence ID" value="GGB13462.1"/>
    <property type="molecule type" value="Genomic_DNA"/>
</dbReference>
<comment type="similarity">
    <text evidence="1">Belongs to the LysR transcriptional regulatory family.</text>
</comment>
<dbReference type="InterPro" id="IPR000847">
    <property type="entry name" value="LysR_HTH_N"/>
</dbReference>
<dbReference type="GO" id="GO:0003700">
    <property type="term" value="F:DNA-binding transcription factor activity"/>
    <property type="evidence" value="ECO:0007669"/>
    <property type="project" value="InterPro"/>
</dbReference>
<reference evidence="6" key="2">
    <citation type="submission" date="2020-09" db="EMBL/GenBank/DDBJ databases">
        <authorList>
            <person name="Sun Q."/>
            <person name="Zhou Y."/>
        </authorList>
    </citation>
    <scope>NUCLEOTIDE SEQUENCE</scope>
    <source>
        <strain evidence="6">CGMCC 1.15322</strain>
    </source>
</reference>
<accession>A0A916SU48</accession>
<evidence type="ECO:0000256" key="2">
    <source>
        <dbReference type="ARBA" id="ARBA00023015"/>
    </source>
</evidence>
<comment type="caution">
    <text evidence="6">The sequence shown here is derived from an EMBL/GenBank/DDBJ whole genome shotgun (WGS) entry which is preliminary data.</text>
</comment>
<dbReference type="Proteomes" id="UP000620596">
    <property type="component" value="Unassembled WGS sequence"/>
</dbReference>
<dbReference type="SUPFAM" id="SSF46785">
    <property type="entry name" value="Winged helix' DNA-binding domain"/>
    <property type="match status" value="1"/>
</dbReference>
<keyword evidence="7" id="KW-1185">Reference proteome</keyword>
<organism evidence="6 7">
    <name type="scientific">Polaromonas eurypsychrophila</name>
    <dbReference type="NCBI Taxonomy" id="1614635"/>
    <lineage>
        <taxon>Bacteria</taxon>
        <taxon>Pseudomonadati</taxon>
        <taxon>Pseudomonadota</taxon>
        <taxon>Betaproteobacteria</taxon>
        <taxon>Burkholderiales</taxon>
        <taxon>Comamonadaceae</taxon>
        <taxon>Polaromonas</taxon>
    </lineage>
</organism>
<keyword evidence="2" id="KW-0805">Transcription regulation</keyword>
<dbReference type="InterPro" id="IPR036390">
    <property type="entry name" value="WH_DNA-bd_sf"/>
</dbReference>
<dbReference type="InterPro" id="IPR036388">
    <property type="entry name" value="WH-like_DNA-bd_sf"/>
</dbReference>
<dbReference type="Gene3D" id="1.10.10.10">
    <property type="entry name" value="Winged helix-like DNA-binding domain superfamily/Winged helix DNA-binding domain"/>
    <property type="match status" value="1"/>
</dbReference>
<gene>
    <name evidence="6" type="ORF">GCM10011496_37970</name>
</gene>
<evidence type="ECO:0000256" key="3">
    <source>
        <dbReference type="ARBA" id="ARBA00023125"/>
    </source>
</evidence>
<dbReference type="Pfam" id="PF00126">
    <property type="entry name" value="HTH_1"/>
    <property type="match status" value="1"/>
</dbReference>
<evidence type="ECO:0000313" key="6">
    <source>
        <dbReference type="EMBL" id="GGB13462.1"/>
    </source>
</evidence>
<dbReference type="PANTHER" id="PTHR30118:SF15">
    <property type="entry name" value="TRANSCRIPTIONAL REGULATORY PROTEIN"/>
    <property type="match status" value="1"/>
</dbReference>
<evidence type="ECO:0000259" key="5">
    <source>
        <dbReference type="PROSITE" id="PS50931"/>
    </source>
</evidence>
<dbReference type="PROSITE" id="PS50931">
    <property type="entry name" value="HTH_LYSR"/>
    <property type="match status" value="1"/>
</dbReference>
<evidence type="ECO:0000256" key="1">
    <source>
        <dbReference type="ARBA" id="ARBA00009437"/>
    </source>
</evidence>
<sequence>MAKLSVDWLEVFVQIYKTKSVTRAASRLGMEQASASIALNKLRQHFDDRLFVRTAEGMIPTPRSKHIYPELLEALARIDAARGKPAVFSPANAVREFRICMTDISEIIILPKLINYLQNTAPGLVVKAETISAESRARLTSGEVDLAVGFLPNLEAGFYQQSLFEQDFVCLAAKNHPRIQGRLSPRLFSGEGHILVSTSGTGHTIVDKVLARKKIARRVVLRVPSFLGVARIVAQTDFLVVVPRLFGMALAAQEHVQVLEPPALLPHYKVKQHWHERFMADGGNIWLRQTMAKLFVRSPTVL</sequence>
<feature type="domain" description="HTH lysR-type" evidence="5">
    <location>
        <begin position="4"/>
        <end position="61"/>
    </location>
</feature>
<reference evidence="6" key="1">
    <citation type="journal article" date="2014" name="Int. J. Syst. Evol. Microbiol.">
        <title>Complete genome sequence of Corynebacterium casei LMG S-19264T (=DSM 44701T), isolated from a smear-ripened cheese.</title>
        <authorList>
            <consortium name="US DOE Joint Genome Institute (JGI-PGF)"/>
            <person name="Walter F."/>
            <person name="Albersmeier A."/>
            <person name="Kalinowski J."/>
            <person name="Ruckert C."/>
        </authorList>
    </citation>
    <scope>NUCLEOTIDE SEQUENCE</scope>
    <source>
        <strain evidence="6">CGMCC 1.15322</strain>
    </source>
</reference>